<keyword evidence="3" id="KW-0378">Hydrolase</keyword>
<dbReference type="SUPFAM" id="SSF56219">
    <property type="entry name" value="DNase I-like"/>
    <property type="match status" value="1"/>
</dbReference>
<evidence type="ECO:0000256" key="1">
    <source>
        <dbReference type="SAM" id="SignalP"/>
    </source>
</evidence>
<protein>
    <submittedName>
        <fullName evidence="3">Endonuclease/exonuclease/phosphatase family protein</fullName>
    </submittedName>
</protein>
<dbReference type="Pfam" id="PF01419">
    <property type="entry name" value="Jacalin"/>
    <property type="match status" value="1"/>
</dbReference>
<dbReference type="EMBL" id="AZST01001780">
    <property type="protein sequence ID" value="KEP45464.1"/>
    <property type="molecule type" value="Genomic_DNA"/>
</dbReference>
<evidence type="ECO:0000313" key="4">
    <source>
        <dbReference type="Proteomes" id="UP000027456"/>
    </source>
</evidence>
<dbReference type="PROSITE" id="PS51752">
    <property type="entry name" value="JACALIN_LECTIN"/>
    <property type="match status" value="1"/>
</dbReference>
<feature type="chain" id="PRO_5001699815" evidence="1">
    <location>
        <begin position="18"/>
        <end position="440"/>
    </location>
</feature>
<dbReference type="Proteomes" id="UP000027456">
    <property type="component" value="Unassembled WGS sequence"/>
</dbReference>
<dbReference type="Gene3D" id="2.100.10.30">
    <property type="entry name" value="Jacalin-like lectin domain"/>
    <property type="match status" value="1"/>
</dbReference>
<keyword evidence="4" id="KW-1185">Reference proteome</keyword>
<dbReference type="GO" id="GO:0004519">
    <property type="term" value="F:endonuclease activity"/>
    <property type="evidence" value="ECO:0007669"/>
    <property type="project" value="UniProtKB-KW"/>
</dbReference>
<keyword evidence="3" id="KW-0269">Exonuclease</keyword>
<dbReference type="InterPro" id="IPR036404">
    <property type="entry name" value="Jacalin-like_lectin_dom_sf"/>
</dbReference>
<dbReference type="InterPro" id="IPR036691">
    <property type="entry name" value="Endo/exonu/phosph_ase_sf"/>
</dbReference>
<keyword evidence="1" id="KW-0732">Signal</keyword>
<dbReference type="GO" id="GO:0004527">
    <property type="term" value="F:exonuclease activity"/>
    <property type="evidence" value="ECO:0007669"/>
    <property type="project" value="UniProtKB-KW"/>
</dbReference>
<reference evidence="3 4" key="1">
    <citation type="submission" date="2013-12" db="EMBL/GenBank/DDBJ databases">
        <authorList>
            <person name="Cubeta M."/>
            <person name="Pakala S."/>
            <person name="Fedorova N."/>
            <person name="Thomas E."/>
            <person name="Dean R."/>
            <person name="Jabaji S."/>
            <person name="Neate S."/>
            <person name="Toda T."/>
            <person name="Tavantzis S."/>
            <person name="Vilgalys R."/>
            <person name="Bharathan N."/>
            <person name="Pakala S."/>
            <person name="Losada L.S."/>
            <person name="Zafar N."/>
            <person name="Nierman W."/>
        </authorList>
    </citation>
    <scope>NUCLEOTIDE SEQUENCE [LARGE SCALE GENOMIC DNA]</scope>
    <source>
        <strain evidence="3 4">123E</strain>
    </source>
</reference>
<keyword evidence="3" id="KW-0540">Nuclease</keyword>
<dbReference type="SUPFAM" id="SSF51101">
    <property type="entry name" value="Mannose-binding lectins"/>
    <property type="match status" value="1"/>
</dbReference>
<name>A0A074RF98_9AGAM</name>
<comment type="caution">
    <text evidence="3">The sequence shown here is derived from an EMBL/GenBank/DDBJ whole genome shotgun (WGS) entry which is preliminary data.</text>
</comment>
<keyword evidence="3" id="KW-0255">Endonuclease</keyword>
<feature type="domain" description="Jacalin-type lectin" evidence="2">
    <location>
        <begin position="297"/>
        <end position="438"/>
    </location>
</feature>
<organism evidence="3 4">
    <name type="scientific">Rhizoctonia solani 123E</name>
    <dbReference type="NCBI Taxonomy" id="1423351"/>
    <lineage>
        <taxon>Eukaryota</taxon>
        <taxon>Fungi</taxon>
        <taxon>Dikarya</taxon>
        <taxon>Basidiomycota</taxon>
        <taxon>Agaricomycotina</taxon>
        <taxon>Agaricomycetes</taxon>
        <taxon>Cantharellales</taxon>
        <taxon>Ceratobasidiaceae</taxon>
        <taxon>Rhizoctonia</taxon>
    </lineage>
</organism>
<proteinExistence type="predicted"/>
<dbReference type="Gene3D" id="3.60.10.10">
    <property type="entry name" value="Endonuclease/exonuclease/phosphatase"/>
    <property type="match status" value="1"/>
</dbReference>
<accession>A0A074RF98</accession>
<sequence>MLGRSIALLAAGAISLAAPTSPNGQASASNGTFNLLSIGVDGYPASLEHCGLTDSDKMRNTEYIGLAIGDDGYDIINFQEDLHYHESLTKPLRRSFFTETSGDVPSGSGLNTFSNYSWVDFSRTKWDSCGNGCSAALGFTFMRVRIDEGVYVDMINLDINSLNDQAEKRANINQLSEFIRTQSEGNAVIVSGNTATFYSRHDDIRTLFTENGLTDAWVKAIGDSGSVFDMPVCPESVPPNILCESEQKILYRGSRAMNLTAYGFYYDTARFESPEGYLLSSRYPVRAEFVWDLNPRLRQSKPYGGPYGKRFTDMTHLPEQPQIANITLRGANRLDGLTIVYSGHKQTTFTHGGSGGKAYTLNLDPGEHIVSVHLCRGKKNGHARVFYAKANTNKGRSVEAGKTTDDCETFNAPDGFAVAGTFGRDGKEMDQLGFIHAKLM</sequence>
<dbReference type="InterPro" id="IPR001229">
    <property type="entry name" value="Jacalin-like_lectin_dom"/>
</dbReference>
<evidence type="ECO:0000313" key="3">
    <source>
        <dbReference type="EMBL" id="KEP45464.1"/>
    </source>
</evidence>
<dbReference type="OrthoDB" id="40902at2759"/>
<dbReference type="AlphaFoldDB" id="A0A074RF98"/>
<dbReference type="CDD" id="cd09615">
    <property type="entry name" value="Jacalin_EEP"/>
    <property type="match status" value="1"/>
</dbReference>
<dbReference type="SMART" id="SM00915">
    <property type="entry name" value="Jacalin"/>
    <property type="match status" value="1"/>
</dbReference>
<dbReference type="HOGENOM" id="CLU_032141_0_0_1"/>
<gene>
    <name evidence="3" type="ORF">V565_270660</name>
</gene>
<feature type="signal peptide" evidence="1">
    <location>
        <begin position="1"/>
        <end position="17"/>
    </location>
</feature>
<evidence type="ECO:0000259" key="2">
    <source>
        <dbReference type="PROSITE" id="PS51752"/>
    </source>
</evidence>